<proteinExistence type="inferred from homology"/>
<dbReference type="Gene3D" id="3.40.120.10">
    <property type="entry name" value="Alpha-D-Glucose-1,6-Bisphosphate, subunit A, domain 3"/>
    <property type="match status" value="3"/>
</dbReference>
<dbReference type="InterPro" id="IPR005845">
    <property type="entry name" value="A-D-PHexomutase_a/b/a-II"/>
</dbReference>
<dbReference type="CDD" id="cd03088">
    <property type="entry name" value="ManB"/>
    <property type="match status" value="1"/>
</dbReference>
<comment type="cofactor">
    <cofactor evidence="1">
        <name>Mg(2+)</name>
        <dbReference type="ChEBI" id="CHEBI:18420"/>
    </cofactor>
</comment>
<evidence type="ECO:0000256" key="4">
    <source>
        <dbReference type="ARBA" id="ARBA00022723"/>
    </source>
</evidence>
<evidence type="ECO:0000256" key="6">
    <source>
        <dbReference type="ARBA" id="ARBA00023235"/>
    </source>
</evidence>
<keyword evidence="12" id="KW-1185">Reference proteome</keyword>
<feature type="domain" description="Alpha-D-phosphohexomutase alpha/beta/alpha" evidence="9">
    <location>
        <begin position="159"/>
        <end position="256"/>
    </location>
</feature>
<organism evidence="11 12">
    <name type="scientific">Pseudoalteromonas atlantica</name>
    <name type="common">Alteromonas atlantica</name>
    <dbReference type="NCBI Taxonomy" id="288"/>
    <lineage>
        <taxon>Bacteria</taxon>
        <taxon>Pseudomonadati</taxon>
        <taxon>Pseudomonadota</taxon>
        <taxon>Gammaproteobacteria</taxon>
        <taxon>Alteromonadales</taxon>
        <taxon>Pseudoalteromonadaceae</taxon>
        <taxon>Pseudoalteromonas</taxon>
    </lineage>
</organism>
<evidence type="ECO:0000256" key="2">
    <source>
        <dbReference type="ARBA" id="ARBA00010231"/>
    </source>
</evidence>
<evidence type="ECO:0000256" key="1">
    <source>
        <dbReference type="ARBA" id="ARBA00001946"/>
    </source>
</evidence>
<evidence type="ECO:0000256" key="5">
    <source>
        <dbReference type="ARBA" id="ARBA00022842"/>
    </source>
</evidence>
<protein>
    <submittedName>
        <fullName evidence="11">Phosphomannomutase</fullName>
    </submittedName>
</protein>
<dbReference type="RefSeq" id="WP_154945811.1">
    <property type="nucleotide sequence ID" value="NZ_BJUT01000048.1"/>
</dbReference>
<reference evidence="11 12" key="1">
    <citation type="submission" date="2019-07" db="EMBL/GenBank/DDBJ databases">
        <title>Whole genome shotgun sequence of Pseudoalteromonas atlantica NBRC 103033.</title>
        <authorList>
            <person name="Hosoyama A."/>
            <person name="Uohara A."/>
            <person name="Ohji S."/>
            <person name="Ichikawa N."/>
        </authorList>
    </citation>
    <scope>NUCLEOTIDE SEQUENCE [LARGE SCALE GENOMIC DNA]</scope>
    <source>
        <strain evidence="11 12">NBRC 103033</strain>
    </source>
</reference>
<keyword evidence="4" id="KW-0479">Metal-binding</keyword>
<comment type="caution">
    <text evidence="11">The sequence shown here is derived from an EMBL/GenBank/DDBJ whole genome shotgun (WGS) entry which is preliminary data.</text>
</comment>
<evidence type="ECO:0000256" key="3">
    <source>
        <dbReference type="ARBA" id="ARBA00022553"/>
    </source>
</evidence>
<dbReference type="InterPro" id="IPR036900">
    <property type="entry name" value="A-D-PHexomutase_C_sf"/>
</dbReference>
<name>A0ABQ0UHI3_PSEAF</name>
<evidence type="ECO:0000259" key="10">
    <source>
        <dbReference type="Pfam" id="PF02880"/>
    </source>
</evidence>
<feature type="domain" description="Alpha-D-phosphohexomutase alpha/beta/alpha" evidence="8">
    <location>
        <begin position="14"/>
        <end position="135"/>
    </location>
</feature>
<dbReference type="InterPro" id="IPR050060">
    <property type="entry name" value="Phosphoglucosamine_mutase"/>
</dbReference>
<evidence type="ECO:0000259" key="8">
    <source>
        <dbReference type="Pfam" id="PF02878"/>
    </source>
</evidence>
<evidence type="ECO:0000313" key="11">
    <source>
        <dbReference type="EMBL" id="GEK77911.1"/>
    </source>
</evidence>
<gene>
    <name evidence="11" type="primary">manB</name>
    <name evidence="11" type="ORF">PAT01_32150</name>
</gene>
<dbReference type="EMBL" id="BJUT01000048">
    <property type="protein sequence ID" value="GEK77911.1"/>
    <property type="molecule type" value="Genomic_DNA"/>
</dbReference>
<accession>A0ABQ0UHI3</accession>
<evidence type="ECO:0000259" key="7">
    <source>
        <dbReference type="Pfam" id="PF00408"/>
    </source>
</evidence>
<dbReference type="Pfam" id="PF02880">
    <property type="entry name" value="PGM_PMM_III"/>
    <property type="match status" value="1"/>
</dbReference>
<evidence type="ECO:0000313" key="12">
    <source>
        <dbReference type="Proteomes" id="UP000321189"/>
    </source>
</evidence>
<feature type="domain" description="Alpha-D-phosphohexomutase alpha/beta/alpha" evidence="10">
    <location>
        <begin position="261"/>
        <end position="376"/>
    </location>
</feature>
<dbReference type="InterPro" id="IPR016055">
    <property type="entry name" value="A-D-PHexomutase_a/b/a-I/II/III"/>
</dbReference>
<comment type="similarity">
    <text evidence="2">Belongs to the phosphohexose mutase family.</text>
</comment>
<dbReference type="SUPFAM" id="SSF53738">
    <property type="entry name" value="Phosphoglucomutase, first 3 domains"/>
    <property type="match status" value="3"/>
</dbReference>
<dbReference type="InterPro" id="IPR005843">
    <property type="entry name" value="A-D-PHexomutase_C"/>
</dbReference>
<sequence>MFNSKDVILKSGISFGTSGARGLVTDFTPEVCAAFTSAFVNCLKQQFSFDTLALAIDNRPSSYAMAQACAEALRQLNIEVIYYGVIPTPALAAAAMAKNIPCIMVTGSHIPFDRNGLKFYRPDGEIGKHDEQLILSSNATFEAISNLDDLIVNEDAAKNYITRYTSLFDHKILLGKHIGIYEHSSAGRDLYADIFTSLGAEVTRLERSDIFVPIDTEAVSEEDSLKARNWANEYNFDFIFSTDGDGDRPLVADENGDWLRGDILGLLCAQLLNIEALAVPVSCNTAIEKSNYFKQVTRTKIGSPYVIAEFEHLNGQYDSVAGFEANGGFLLGSDIVFNGAPLSALPTRDAILPAIILLTGAKNTTISSMVANLPARFTASDRIKEFPTQRSQSIIETNKTSPDALLNKLALGHLIVKSIDCTDGLRLTLTNNDIIHLRPSGNAPELRCYAESNTEQVARAYVEQVLEKIQLV</sequence>
<dbReference type="PANTHER" id="PTHR42946:SF1">
    <property type="entry name" value="PHOSPHOGLUCOMUTASE (ALPHA-D-GLUCOSE-1,6-BISPHOSPHATE-DEPENDENT)"/>
    <property type="match status" value="1"/>
</dbReference>
<dbReference type="PANTHER" id="PTHR42946">
    <property type="entry name" value="PHOSPHOHEXOSE MUTASE"/>
    <property type="match status" value="1"/>
</dbReference>
<dbReference type="Pfam" id="PF00408">
    <property type="entry name" value="PGM_PMM_IV"/>
    <property type="match status" value="1"/>
</dbReference>
<keyword evidence="3" id="KW-0597">Phosphoprotein</keyword>
<evidence type="ECO:0000259" key="9">
    <source>
        <dbReference type="Pfam" id="PF02879"/>
    </source>
</evidence>
<dbReference type="Proteomes" id="UP000321189">
    <property type="component" value="Unassembled WGS sequence"/>
</dbReference>
<feature type="domain" description="Alpha-D-phosphohexomutase C-terminal" evidence="7">
    <location>
        <begin position="418"/>
        <end position="467"/>
    </location>
</feature>
<keyword evidence="5" id="KW-0460">Magnesium</keyword>
<dbReference type="Pfam" id="PF02878">
    <property type="entry name" value="PGM_PMM_I"/>
    <property type="match status" value="1"/>
</dbReference>
<dbReference type="InterPro" id="IPR005846">
    <property type="entry name" value="A-D-PHexomutase_a/b/a-III"/>
</dbReference>
<dbReference type="SUPFAM" id="SSF55957">
    <property type="entry name" value="Phosphoglucomutase, C-terminal domain"/>
    <property type="match status" value="1"/>
</dbReference>
<keyword evidence="6" id="KW-0413">Isomerase</keyword>
<dbReference type="InterPro" id="IPR005844">
    <property type="entry name" value="A-D-PHexomutase_a/b/a-I"/>
</dbReference>
<dbReference type="Gene3D" id="3.30.310.50">
    <property type="entry name" value="Alpha-D-phosphohexomutase, C-terminal domain"/>
    <property type="match status" value="1"/>
</dbReference>
<dbReference type="Pfam" id="PF02879">
    <property type="entry name" value="PGM_PMM_II"/>
    <property type="match status" value="1"/>
</dbReference>